<reference evidence="2" key="1">
    <citation type="submission" date="2016-10" db="EMBL/GenBank/DDBJ databases">
        <authorList>
            <person name="Varghese N."/>
            <person name="Submissions S."/>
        </authorList>
    </citation>
    <scope>NUCLEOTIDE SEQUENCE [LARGE SCALE GENOMIC DNA]</scope>
    <source>
        <strain evidence="2">DSM 13327</strain>
    </source>
</reference>
<dbReference type="EMBL" id="FOTS01000067">
    <property type="protein sequence ID" value="SFM28788.1"/>
    <property type="molecule type" value="Genomic_DNA"/>
</dbReference>
<evidence type="ECO:0000313" key="1">
    <source>
        <dbReference type="EMBL" id="SFM28788.1"/>
    </source>
</evidence>
<sequence>MCRCYSKVLELDRKLHTIDYFNSKINRDTNALKGEIIMDTIDELVLKKMVQDTINLEVSGFHWKSYGRGATIYYVDKLSIVPIGCEMSGVDDLDILVFGETKHITKRYYIKERKAEILSFEERIMIQELLVKWLSEKGLKHDIVVGQ</sequence>
<dbReference type="Proteomes" id="UP000199520">
    <property type="component" value="Unassembled WGS sequence"/>
</dbReference>
<protein>
    <submittedName>
        <fullName evidence="1">Uncharacterized protein</fullName>
    </submittedName>
</protein>
<name>A0A1I4PM24_9FIRM</name>
<organism evidence="1 2">
    <name type="scientific">Pelosinus propionicus DSM 13327</name>
    <dbReference type="NCBI Taxonomy" id="1123291"/>
    <lineage>
        <taxon>Bacteria</taxon>
        <taxon>Bacillati</taxon>
        <taxon>Bacillota</taxon>
        <taxon>Negativicutes</taxon>
        <taxon>Selenomonadales</taxon>
        <taxon>Sporomusaceae</taxon>
        <taxon>Pelosinus</taxon>
    </lineage>
</organism>
<evidence type="ECO:0000313" key="2">
    <source>
        <dbReference type="Proteomes" id="UP000199520"/>
    </source>
</evidence>
<keyword evidence="2" id="KW-1185">Reference proteome</keyword>
<dbReference type="AlphaFoldDB" id="A0A1I4PM24"/>
<proteinExistence type="predicted"/>
<gene>
    <name evidence="1" type="ORF">SAMN04490355_10674</name>
</gene>
<dbReference type="STRING" id="1123291.SAMN04490355_10674"/>
<accession>A0A1I4PM24</accession>